<comment type="caution">
    <text evidence="5">The sequence shown here is derived from an EMBL/GenBank/DDBJ whole genome shotgun (WGS) entry which is preliminary data.</text>
</comment>
<accession>A0ABU0CYE3</accession>
<keyword evidence="3" id="KW-0804">Transcription</keyword>
<dbReference type="RefSeq" id="WP_307343925.1">
    <property type="nucleotide sequence ID" value="NZ_JAUSUQ010000037.1"/>
</dbReference>
<keyword evidence="2 5" id="KW-0238">DNA-binding</keyword>
<dbReference type="EMBL" id="JAUSUQ010000037">
    <property type="protein sequence ID" value="MDQ0341164.1"/>
    <property type="molecule type" value="Genomic_DNA"/>
</dbReference>
<keyword evidence="6" id="KW-1185">Reference proteome</keyword>
<dbReference type="SMART" id="SM00347">
    <property type="entry name" value="HTH_MARR"/>
    <property type="match status" value="1"/>
</dbReference>
<name>A0ABU0CYE3_9BACI</name>
<dbReference type="Pfam" id="PF01047">
    <property type="entry name" value="MarR"/>
    <property type="match status" value="1"/>
</dbReference>
<dbReference type="PRINTS" id="PR00598">
    <property type="entry name" value="HTHMARR"/>
</dbReference>
<protein>
    <submittedName>
        <fullName evidence="5">DNA-binding MarR family transcriptional regulator</fullName>
    </submittedName>
</protein>
<sequence length="153" mass="18045">MHREELAMYIGRLERSFYTIMRMLGPELSEHLEEGLTGDQYFLLTILQNKGRMTSSELAREFRVRPSAITAMVDRMIKNEIVTRERDGRDRRVVYIKMTEKGQRVLEKSLRKRNEIMEKYLSQLERSELESLVKVYEKLATIIVKAKAEGEQS</sequence>
<reference evidence="5 6" key="1">
    <citation type="submission" date="2023-07" db="EMBL/GenBank/DDBJ databases">
        <title>Genomic Encyclopedia of Type Strains, Phase IV (KMG-IV): sequencing the most valuable type-strain genomes for metagenomic binning, comparative biology and taxonomic classification.</title>
        <authorList>
            <person name="Goeker M."/>
        </authorList>
    </citation>
    <scope>NUCLEOTIDE SEQUENCE [LARGE SCALE GENOMIC DNA]</scope>
    <source>
        <strain evidence="5 6">DSM 17740</strain>
    </source>
</reference>
<dbReference type="PANTHER" id="PTHR42756:SF1">
    <property type="entry name" value="TRANSCRIPTIONAL REPRESSOR OF EMRAB OPERON"/>
    <property type="match status" value="1"/>
</dbReference>
<dbReference type="PROSITE" id="PS50995">
    <property type="entry name" value="HTH_MARR_2"/>
    <property type="match status" value="1"/>
</dbReference>
<evidence type="ECO:0000256" key="1">
    <source>
        <dbReference type="ARBA" id="ARBA00023015"/>
    </source>
</evidence>
<evidence type="ECO:0000259" key="4">
    <source>
        <dbReference type="PROSITE" id="PS50995"/>
    </source>
</evidence>
<dbReference type="InterPro" id="IPR036390">
    <property type="entry name" value="WH_DNA-bd_sf"/>
</dbReference>
<dbReference type="InterPro" id="IPR000835">
    <property type="entry name" value="HTH_MarR-typ"/>
</dbReference>
<dbReference type="GO" id="GO:0003677">
    <property type="term" value="F:DNA binding"/>
    <property type="evidence" value="ECO:0007669"/>
    <property type="project" value="UniProtKB-KW"/>
</dbReference>
<evidence type="ECO:0000256" key="3">
    <source>
        <dbReference type="ARBA" id="ARBA00023163"/>
    </source>
</evidence>
<keyword evidence="1" id="KW-0805">Transcription regulation</keyword>
<dbReference type="PANTHER" id="PTHR42756">
    <property type="entry name" value="TRANSCRIPTIONAL REGULATOR, MARR"/>
    <property type="match status" value="1"/>
</dbReference>
<evidence type="ECO:0000256" key="2">
    <source>
        <dbReference type="ARBA" id="ARBA00023125"/>
    </source>
</evidence>
<dbReference type="Proteomes" id="UP001232445">
    <property type="component" value="Unassembled WGS sequence"/>
</dbReference>
<dbReference type="InterPro" id="IPR036388">
    <property type="entry name" value="WH-like_DNA-bd_sf"/>
</dbReference>
<proteinExistence type="predicted"/>
<dbReference type="SUPFAM" id="SSF46785">
    <property type="entry name" value="Winged helix' DNA-binding domain"/>
    <property type="match status" value="1"/>
</dbReference>
<gene>
    <name evidence="5" type="ORF">J2S00_004008</name>
</gene>
<evidence type="ECO:0000313" key="6">
    <source>
        <dbReference type="Proteomes" id="UP001232445"/>
    </source>
</evidence>
<feature type="domain" description="HTH marR-type" evidence="4">
    <location>
        <begin position="3"/>
        <end position="141"/>
    </location>
</feature>
<organism evidence="5 6">
    <name type="scientific">Caldalkalibacillus uzonensis</name>
    <dbReference type="NCBI Taxonomy" id="353224"/>
    <lineage>
        <taxon>Bacteria</taxon>
        <taxon>Bacillati</taxon>
        <taxon>Bacillota</taxon>
        <taxon>Bacilli</taxon>
        <taxon>Bacillales</taxon>
        <taxon>Bacillaceae</taxon>
        <taxon>Caldalkalibacillus</taxon>
    </lineage>
</organism>
<dbReference type="Gene3D" id="1.10.10.10">
    <property type="entry name" value="Winged helix-like DNA-binding domain superfamily/Winged helix DNA-binding domain"/>
    <property type="match status" value="1"/>
</dbReference>
<evidence type="ECO:0000313" key="5">
    <source>
        <dbReference type="EMBL" id="MDQ0341164.1"/>
    </source>
</evidence>